<feature type="signal peptide" evidence="2">
    <location>
        <begin position="1"/>
        <end position="30"/>
    </location>
</feature>
<dbReference type="RefSeq" id="WP_092953776.1">
    <property type="nucleotide sequence ID" value="NZ_FOMQ01000010.1"/>
</dbReference>
<evidence type="ECO:0000256" key="1">
    <source>
        <dbReference type="SAM" id="MobiDB-lite"/>
    </source>
</evidence>
<sequence length="145" mass="14950">MSTARSPKALRQALHALAAAALLATGLAQAMPAAGAAAASASVSPDPAAHASHAAHAAPPAPAPEAADRPMSEGEVVRWDAATRRITLRHGELKNLDMPPMTMMFRVQDGPASAADLAPGMRVRFLAERDPGGFFTASRIEPVGR</sequence>
<dbReference type="InterPro" id="IPR042230">
    <property type="entry name" value="CusF_sf"/>
</dbReference>
<dbReference type="EMBL" id="FOMQ01000010">
    <property type="protein sequence ID" value="SFD95603.1"/>
    <property type="molecule type" value="Genomic_DNA"/>
</dbReference>
<protein>
    <submittedName>
        <fullName evidence="3">Cu and Ag efflux protein CusF</fullName>
    </submittedName>
</protein>
<accession>A0A1I1WQA0</accession>
<gene>
    <name evidence="3" type="ORF">SAMN04489710_11024</name>
</gene>
<name>A0A1I1WQA0_9BURK</name>
<dbReference type="Proteomes" id="UP000199517">
    <property type="component" value="Unassembled WGS sequence"/>
</dbReference>
<dbReference type="InterPro" id="IPR021647">
    <property type="entry name" value="CusF_Ec"/>
</dbReference>
<dbReference type="Pfam" id="PF11604">
    <property type="entry name" value="CusF_Ec"/>
    <property type="match status" value="1"/>
</dbReference>
<evidence type="ECO:0000256" key="2">
    <source>
        <dbReference type="SAM" id="SignalP"/>
    </source>
</evidence>
<keyword evidence="2" id="KW-0732">Signal</keyword>
<evidence type="ECO:0000313" key="3">
    <source>
        <dbReference type="EMBL" id="SFD95603.1"/>
    </source>
</evidence>
<dbReference type="STRING" id="32040.SAMN04489710_11024"/>
<proteinExistence type="predicted"/>
<dbReference type="OrthoDB" id="9180744at2"/>
<dbReference type="PROSITE" id="PS51318">
    <property type="entry name" value="TAT"/>
    <property type="match status" value="1"/>
</dbReference>
<feature type="region of interest" description="Disordered" evidence="1">
    <location>
        <begin position="38"/>
        <end position="78"/>
    </location>
</feature>
<organism evidence="3 4">
    <name type="scientific">Paracidovorax konjaci</name>
    <dbReference type="NCBI Taxonomy" id="32040"/>
    <lineage>
        <taxon>Bacteria</taxon>
        <taxon>Pseudomonadati</taxon>
        <taxon>Pseudomonadota</taxon>
        <taxon>Betaproteobacteria</taxon>
        <taxon>Burkholderiales</taxon>
        <taxon>Comamonadaceae</taxon>
        <taxon>Paracidovorax</taxon>
    </lineage>
</organism>
<evidence type="ECO:0000313" key="4">
    <source>
        <dbReference type="Proteomes" id="UP000199517"/>
    </source>
</evidence>
<reference evidence="4" key="1">
    <citation type="submission" date="2016-10" db="EMBL/GenBank/DDBJ databases">
        <authorList>
            <person name="Varghese N."/>
            <person name="Submissions S."/>
        </authorList>
    </citation>
    <scope>NUCLEOTIDE SEQUENCE [LARGE SCALE GENOMIC DNA]</scope>
    <source>
        <strain evidence="4">DSM 7481</strain>
    </source>
</reference>
<dbReference type="InterPro" id="IPR006311">
    <property type="entry name" value="TAT_signal"/>
</dbReference>
<dbReference type="Gene3D" id="2.40.50.320">
    <property type="entry name" value="Copper binding periplasmic protein CusF"/>
    <property type="match status" value="1"/>
</dbReference>
<keyword evidence="4" id="KW-1185">Reference proteome</keyword>
<dbReference type="AlphaFoldDB" id="A0A1I1WQA0"/>
<feature type="compositionally biased region" description="Low complexity" evidence="1">
    <location>
        <begin position="38"/>
        <end position="58"/>
    </location>
</feature>
<feature type="chain" id="PRO_5011687017" evidence="2">
    <location>
        <begin position="31"/>
        <end position="145"/>
    </location>
</feature>
<feature type="compositionally biased region" description="Basic and acidic residues" evidence="1">
    <location>
        <begin position="66"/>
        <end position="78"/>
    </location>
</feature>